<dbReference type="PANTHER" id="PTHR43433">
    <property type="entry name" value="HYDROLASE, ALPHA/BETA FOLD FAMILY PROTEIN"/>
    <property type="match status" value="1"/>
</dbReference>
<keyword evidence="3" id="KW-1185">Reference proteome</keyword>
<dbReference type="Proteomes" id="UP000461162">
    <property type="component" value="Unassembled WGS sequence"/>
</dbReference>
<protein>
    <submittedName>
        <fullName evidence="2">Alpha/beta fold hydrolase</fullName>
    </submittedName>
</protein>
<dbReference type="RefSeq" id="WP_155935489.1">
    <property type="nucleotide sequence ID" value="NZ_WODC01000010.1"/>
</dbReference>
<dbReference type="PANTHER" id="PTHR43433:SF5">
    <property type="entry name" value="AB HYDROLASE-1 DOMAIN-CONTAINING PROTEIN"/>
    <property type="match status" value="1"/>
</dbReference>
<proteinExistence type="predicted"/>
<dbReference type="PROSITE" id="PS51257">
    <property type="entry name" value="PROKAR_LIPOPROTEIN"/>
    <property type="match status" value="1"/>
</dbReference>
<feature type="domain" description="AB hydrolase-1" evidence="1">
    <location>
        <begin position="57"/>
        <end position="181"/>
    </location>
</feature>
<dbReference type="InterPro" id="IPR000073">
    <property type="entry name" value="AB_hydrolase_1"/>
</dbReference>
<dbReference type="Pfam" id="PF00561">
    <property type="entry name" value="Abhydrolase_1"/>
    <property type="match status" value="1"/>
</dbReference>
<accession>A0A7K1KRC5</accession>
<evidence type="ECO:0000313" key="3">
    <source>
        <dbReference type="Proteomes" id="UP000461162"/>
    </source>
</evidence>
<evidence type="ECO:0000259" key="1">
    <source>
        <dbReference type="Pfam" id="PF00561"/>
    </source>
</evidence>
<gene>
    <name evidence="2" type="ORF">GKC30_13465</name>
</gene>
<organism evidence="2 3">
    <name type="scientific">Pseudodesulfovibrio alkaliphilus</name>
    <dbReference type="NCBI Taxonomy" id="2661613"/>
    <lineage>
        <taxon>Bacteria</taxon>
        <taxon>Pseudomonadati</taxon>
        <taxon>Thermodesulfobacteriota</taxon>
        <taxon>Desulfovibrionia</taxon>
        <taxon>Desulfovibrionales</taxon>
        <taxon>Desulfovibrionaceae</taxon>
    </lineage>
</organism>
<evidence type="ECO:0000313" key="2">
    <source>
        <dbReference type="EMBL" id="MUM78643.1"/>
    </source>
</evidence>
<dbReference type="GO" id="GO:0016787">
    <property type="term" value="F:hydrolase activity"/>
    <property type="evidence" value="ECO:0007669"/>
    <property type="project" value="UniProtKB-KW"/>
</dbReference>
<keyword evidence="2" id="KW-0378">Hydrolase</keyword>
<dbReference type="InterPro" id="IPR029058">
    <property type="entry name" value="AB_hydrolase_fold"/>
</dbReference>
<dbReference type="Gene3D" id="3.40.50.1820">
    <property type="entry name" value="alpha/beta hydrolase"/>
    <property type="match status" value="1"/>
</dbReference>
<dbReference type="EMBL" id="WODC01000010">
    <property type="protein sequence ID" value="MUM78643.1"/>
    <property type="molecule type" value="Genomic_DNA"/>
</dbReference>
<dbReference type="InterPro" id="IPR050471">
    <property type="entry name" value="AB_hydrolase"/>
</dbReference>
<reference evidence="2 3" key="1">
    <citation type="submission" date="2019-11" db="EMBL/GenBank/DDBJ databases">
        <title>Pseudodesulfovibrio alkaliphilus, sp. nov., an alkaliphilic sulfate-reducing bacteria from mud volcano of Taman peninsula, Russia.</title>
        <authorList>
            <person name="Frolova A."/>
            <person name="Merkel A.Y."/>
            <person name="Slobodkin A.I."/>
        </authorList>
    </citation>
    <scope>NUCLEOTIDE SEQUENCE [LARGE SCALE GENOMIC DNA]</scope>
    <source>
        <strain evidence="2 3">F-1</strain>
    </source>
</reference>
<sequence>MRGRYALLHRFALATLALSVLLAACAGHRIEPIPAWPLHTVQVDDAQLAYRVAGTGPPLLLIMGYAGTMDIWDATFVARLAKTRRVILFDNRNMGHSTASDASASMERMARDTLGLIQALGLDRPDVLGWSMGSIIAQEMALARPDAVGKLVLYGSACEAGPVLEAVDRMRALSHERFMAELFPAEWARRNSDVFARLPNPALPPSPEALASQREGLRQWAGTTDRLPGLRGPVLLLVGEEDAITLVQQSVTMAGLIRGAWLARFDGGGHWLMYQNPEAMADVVETFLRTRQDLLD</sequence>
<comment type="caution">
    <text evidence="2">The sequence shown here is derived from an EMBL/GenBank/DDBJ whole genome shotgun (WGS) entry which is preliminary data.</text>
</comment>
<dbReference type="PRINTS" id="PR00111">
    <property type="entry name" value="ABHYDROLASE"/>
</dbReference>
<dbReference type="AlphaFoldDB" id="A0A7K1KRC5"/>
<name>A0A7K1KRC5_9BACT</name>
<dbReference type="SUPFAM" id="SSF53474">
    <property type="entry name" value="alpha/beta-Hydrolases"/>
    <property type="match status" value="1"/>
</dbReference>